<dbReference type="AlphaFoldDB" id="A0A378Q2B4"/>
<sequence>MRNIPPDVQAAIAKRQQCQRLAHLSASGQTPAACRYPNLAREFANLRQRYANHAAVLALLDSAADFD</sequence>
<accession>A0A378Q2B4</accession>
<reference evidence="1 2" key="1">
    <citation type="submission" date="2018-06" db="EMBL/GenBank/DDBJ databases">
        <authorList>
            <consortium name="Pathogen Informatics"/>
            <person name="Doyle S."/>
        </authorList>
    </citation>
    <scope>NUCLEOTIDE SEQUENCE [LARGE SCALE GENOMIC DNA]</scope>
    <source>
        <strain evidence="1 2">NCTC11091</strain>
    </source>
</reference>
<protein>
    <submittedName>
        <fullName evidence="1">Uncharacterized protein</fullName>
    </submittedName>
</protein>
<dbReference type="Proteomes" id="UP000255193">
    <property type="component" value="Unassembled WGS sequence"/>
</dbReference>
<dbReference type="EMBL" id="UGQA01000001">
    <property type="protein sequence ID" value="STY94544.1"/>
    <property type="molecule type" value="Genomic_DNA"/>
</dbReference>
<gene>
    <name evidence="1" type="ORF">NCTC11091_00308</name>
</gene>
<evidence type="ECO:0000313" key="1">
    <source>
        <dbReference type="EMBL" id="STY94544.1"/>
    </source>
</evidence>
<organism evidence="1 2">
    <name type="scientific">Faucicola atlantae</name>
    <dbReference type="NCBI Taxonomy" id="34059"/>
    <lineage>
        <taxon>Bacteria</taxon>
        <taxon>Pseudomonadati</taxon>
        <taxon>Pseudomonadota</taxon>
        <taxon>Gammaproteobacteria</taxon>
        <taxon>Moraxellales</taxon>
        <taxon>Moraxellaceae</taxon>
        <taxon>Faucicola</taxon>
    </lineage>
</organism>
<proteinExistence type="predicted"/>
<name>A0A378Q2B4_9GAMM</name>
<dbReference type="RefSeq" id="WP_079352022.1">
    <property type="nucleotide sequence ID" value="NZ_MXAO01000007.1"/>
</dbReference>
<evidence type="ECO:0000313" key="2">
    <source>
        <dbReference type="Proteomes" id="UP000255193"/>
    </source>
</evidence>